<proteinExistence type="predicted"/>
<sequence>MNHTRTLIIACGNPLRGDDGLGPALVDRLSSLQRSDIETDVDYQLNIEDAVTIAAYKRVLFVDASVTAPSPFLLQPLAPSSEITFTSHSVTPGAILAICQDHFHHRPEAWVMGIRGFRFELGEGLSIDARTNLDDAFAGVIEWIQR</sequence>
<dbReference type="SUPFAM" id="SSF53163">
    <property type="entry name" value="HybD-like"/>
    <property type="match status" value="1"/>
</dbReference>
<dbReference type="Gene3D" id="3.40.50.1450">
    <property type="entry name" value="HybD-like"/>
    <property type="match status" value="1"/>
</dbReference>
<dbReference type="InterPro" id="IPR000671">
    <property type="entry name" value="Peptidase_A31"/>
</dbReference>
<accession>A0A5C6EAW9</accession>
<dbReference type="Proteomes" id="UP000315471">
    <property type="component" value="Unassembled WGS sequence"/>
</dbReference>
<name>A0A5C6EAW9_9BACT</name>
<evidence type="ECO:0000313" key="2">
    <source>
        <dbReference type="Proteomes" id="UP000315471"/>
    </source>
</evidence>
<dbReference type="GO" id="GO:0004175">
    <property type="term" value="F:endopeptidase activity"/>
    <property type="evidence" value="ECO:0007669"/>
    <property type="project" value="TreeGrafter"/>
</dbReference>
<reference evidence="1 2" key="1">
    <citation type="submission" date="2019-02" db="EMBL/GenBank/DDBJ databases">
        <title>Deep-cultivation of Planctomycetes and their phenomic and genomic characterization uncovers novel biology.</title>
        <authorList>
            <person name="Wiegand S."/>
            <person name="Jogler M."/>
            <person name="Boedeker C."/>
            <person name="Pinto D."/>
            <person name="Vollmers J."/>
            <person name="Rivas-Marin E."/>
            <person name="Kohn T."/>
            <person name="Peeters S.H."/>
            <person name="Heuer A."/>
            <person name="Rast P."/>
            <person name="Oberbeckmann S."/>
            <person name="Bunk B."/>
            <person name="Jeske O."/>
            <person name="Meyerdierks A."/>
            <person name="Storesund J.E."/>
            <person name="Kallscheuer N."/>
            <person name="Luecker S."/>
            <person name="Lage O.M."/>
            <person name="Pohl T."/>
            <person name="Merkel B.J."/>
            <person name="Hornburger P."/>
            <person name="Mueller R.-W."/>
            <person name="Bruemmer F."/>
            <person name="Labrenz M."/>
            <person name="Spormann A.M."/>
            <person name="Op Den Camp H."/>
            <person name="Overmann J."/>
            <person name="Amann R."/>
            <person name="Jetten M.S.M."/>
            <person name="Mascher T."/>
            <person name="Medema M.H."/>
            <person name="Devos D.P."/>
            <person name="Kaster A.-K."/>
            <person name="Ovreas L."/>
            <person name="Rohde M."/>
            <person name="Galperin M.Y."/>
            <person name="Jogler C."/>
        </authorList>
    </citation>
    <scope>NUCLEOTIDE SEQUENCE [LARGE SCALE GENOMIC DNA]</scope>
    <source>
        <strain evidence="1 2">Q31b</strain>
    </source>
</reference>
<dbReference type="PANTHER" id="PTHR30302">
    <property type="entry name" value="HYDROGENASE 1 MATURATION PROTEASE"/>
    <property type="match status" value="1"/>
</dbReference>
<dbReference type="NCBIfam" id="TIGR00072">
    <property type="entry name" value="hydrog_prot"/>
    <property type="match status" value="1"/>
</dbReference>
<organism evidence="1 2">
    <name type="scientific">Novipirellula aureliae</name>
    <dbReference type="NCBI Taxonomy" id="2527966"/>
    <lineage>
        <taxon>Bacteria</taxon>
        <taxon>Pseudomonadati</taxon>
        <taxon>Planctomycetota</taxon>
        <taxon>Planctomycetia</taxon>
        <taxon>Pirellulales</taxon>
        <taxon>Pirellulaceae</taxon>
        <taxon>Novipirellula</taxon>
    </lineage>
</organism>
<dbReference type="InterPro" id="IPR023430">
    <property type="entry name" value="Pept_HybD-like_dom_sf"/>
</dbReference>
<keyword evidence="2" id="KW-1185">Reference proteome</keyword>
<protein>
    <recommendedName>
        <fullName evidence="3">Hydrogenase maturation protease</fullName>
    </recommendedName>
</protein>
<dbReference type="OrthoDB" id="9792731at2"/>
<evidence type="ECO:0008006" key="3">
    <source>
        <dbReference type="Google" id="ProtNLM"/>
    </source>
</evidence>
<dbReference type="PANTHER" id="PTHR30302:SF5">
    <property type="entry name" value="SLR1876 PROTEIN"/>
    <property type="match status" value="1"/>
</dbReference>
<dbReference type="CDD" id="cd06066">
    <property type="entry name" value="H2MP_NAD-link-bidir"/>
    <property type="match status" value="1"/>
</dbReference>
<evidence type="ECO:0000313" key="1">
    <source>
        <dbReference type="EMBL" id="TWU44881.1"/>
    </source>
</evidence>
<dbReference type="GO" id="GO:0016485">
    <property type="term" value="P:protein processing"/>
    <property type="evidence" value="ECO:0007669"/>
    <property type="project" value="TreeGrafter"/>
</dbReference>
<dbReference type="GO" id="GO:0008047">
    <property type="term" value="F:enzyme activator activity"/>
    <property type="evidence" value="ECO:0007669"/>
    <property type="project" value="InterPro"/>
</dbReference>
<dbReference type="EMBL" id="SJPY01000001">
    <property type="protein sequence ID" value="TWU44881.1"/>
    <property type="molecule type" value="Genomic_DNA"/>
</dbReference>
<comment type="caution">
    <text evidence="1">The sequence shown here is derived from an EMBL/GenBank/DDBJ whole genome shotgun (WGS) entry which is preliminary data.</text>
</comment>
<gene>
    <name evidence="1" type="ORF">Q31b_00510</name>
</gene>
<dbReference type="RefSeq" id="WP_146597702.1">
    <property type="nucleotide sequence ID" value="NZ_SJPY01000001.1"/>
</dbReference>
<dbReference type="AlphaFoldDB" id="A0A5C6EAW9"/>